<evidence type="ECO:0000256" key="3">
    <source>
        <dbReference type="SAM" id="Phobius"/>
    </source>
</evidence>
<feature type="repeat" description="TPR" evidence="1">
    <location>
        <begin position="401"/>
        <end position="434"/>
    </location>
</feature>
<name>A0ABT2YQK9_9GAMM</name>
<evidence type="ECO:0000313" key="6">
    <source>
        <dbReference type="Proteomes" id="UP001209713"/>
    </source>
</evidence>
<organism evidence="5 6">
    <name type="scientific">Marinomonas sargassi</name>
    <dbReference type="NCBI Taxonomy" id="2984494"/>
    <lineage>
        <taxon>Bacteria</taxon>
        <taxon>Pseudomonadati</taxon>
        <taxon>Pseudomonadota</taxon>
        <taxon>Gammaproteobacteria</taxon>
        <taxon>Oceanospirillales</taxon>
        <taxon>Oceanospirillaceae</taxon>
        <taxon>Marinomonas</taxon>
    </lineage>
</organism>
<dbReference type="SUPFAM" id="SSF48452">
    <property type="entry name" value="TPR-like"/>
    <property type="match status" value="1"/>
</dbReference>
<proteinExistence type="predicted"/>
<feature type="transmembrane region" description="Helical" evidence="3">
    <location>
        <begin position="12"/>
        <end position="30"/>
    </location>
</feature>
<keyword evidence="3" id="KW-0812">Transmembrane</keyword>
<dbReference type="RefSeq" id="WP_263529557.1">
    <property type="nucleotide sequence ID" value="NZ_JAOVZB010000002.1"/>
</dbReference>
<keyword evidence="3" id="KW-0472">Membrane</keyword>
<dbReference type="InterPro" id="IPR002035">
    <property type="entry name" value="VWF_A"/>
</dbReference>
<dbReference type="Gene3D" id="3.40.50.410">
    <property type="entry name" value="von Willebrand factor, type A domain"/>
    <property type="match status" value="1"/>
</dbReference>
<sequence length="574" mass="64990">MTLLDTLYFARPYWLLAIPLTLVAAYFFVASSSKKHNLDKVIDPNLMVHLEYKNASGPSYKWLTLLVICLSWISLSGISWTKHPTQMLESTQKTILVVDQSLSMYANDIKPNRLTQLKQTARDLLSQITEGELALVAFAGEGYVISPFSQDRKTAGHFLLALEPVIMPSYGSNLTDGISAALSLHNSSSTPLHIIVLTDDVTESDQAAIPELFADKNIKFDLIAIGSQEDSYIPLPDGQILKRNGRNVNPKTPFSDLETLSNRLSGNYYQGRLSTTELAEITNVYFDNSQTQEADNQSIHWVEQGHWFALPLLVWLALQFRRGALFGLLICFYLSPQPSLQAAPLDWFLTQDQKGQKAADEGNWQEADSLFTDPKWKSASSYALENYPETVETLDKIDRNAADNYNLGNALALSGDIENAIQAYEKALEQDPSLDAAKENLTYLKKLQEQQEKQNQENQQGQSEDSKDQQSSSDNQEQDQNSDSNEQKDNKSDETQDKTKTPEDNNKDTDENDASESADSQQQSLDKEQQQALNQWLNQIQDNPGLLLQRKLWYMHQEKRNERLYSQEEQRTPW</sequence>
<dbReference type="SMART" id="SM00327">
    <property type="entry name" value="VWA"/>
    <property type="match status" value="1"/>
</dbReference>
<keyword evidence="1" id="KW-0802">TPR repeat</keyword>
<accession>A0ABT2YQK9</accession>
<dbReference type="PANTHER" id="PTHR22550">
    <property type="entry name" value="SPORE GERMINATION PROTEIN"/>
    <property type="match status" value="1"/>
</dbReference>
<protein>
    <submittedName>
        <fullName evidence="5">VWA domain-containing protein</fullName>
    </submittedName>
</protein>
<keyword evidence="6" id="KW-1185">Reference proteome</keyword>
<dbReference type="SUPFAM" id="SSF53300">
    <property type="entry name" value="vWA-like"/>
    <property type="match status" value="1"/>
</dbReference>
<dbReference type="SMART" id="SM00028">
    <property type="entry name" value="TPR"/>
    <property type="match status" value="1"/>
</dbReference>
<dbReference type="InterPro" id="IPR019734">
    <property type="entry name" value="TPR_rpt"/>
</dbReference>
<comment type="caution">
    <text evidence="5">The sequence shown here is derived from an EMBL/GenBank/DDBJ whole genome shotgun (WGS) entry which is preliminary data.</text>
</comment>
<dbReference type="Pfam" id="PF13519">
    <property type="entry name" value="VWA_2"/>
    <property type="match status" value="1"/>
</dbReference>
<dbReference type="PANTHER" id="PTHR22550:SF14">
    <property type="entry name" value="VWFA DOMAIN-CONTAINING PROTEIN"/>
    <property type="match status" value="1"/>
</dbReference>
<feature type="region of interest" description="Disordered" evidence="2">
    <location>
        <begin position="450"/>
        <end position="531"/>
    </location>
</feature>
<keyword evidence="3" id="KW-1133">Transmembrane helix</keyword>
<feature type="compositionally biased region" description="Low complexity" evidence="2">
    <location>
        <begin position="456"/>
        <end position="484"/>
    </location>
</feature>
<evidence type="ECO:0000256" key="1">
    <source>
        <dbReference type="PROSITE-ProRule" id="PRU00339"/>
    </source>
</evidence>
<evidence type="ECO:0000313" key="5">
    <source>
        <dbReference type="EMBL" id="MCV2402175.1"/>
    </source>
</evidence>
<evidence type="ECO:0000259" key="4">
    <source>
        <dbReference type="PROSITE" id="PS50234"/>
    </source>
</evidence>
<dbReference type="Gene3D" id="1.25.40.10">
    <property type="entry name" value="Tetratricopeptide repeat domain"/>
    <property type="match status" value="1"/>
</dbReference>
<dbReference type="PROSITE" id="PS50234">
    <property type="entry name" value="VWFA"/>
    <property type="match status" value="1"/>
</dbReference>
<evidence type="ECO:0000256" key="2">
    <source>
        <dbReference type="SAM" id="MobiDB-lite"/>
    </source>
</evidence>
<reference evidence="5 6" key="1">
    <citation type="submission" date="2022-10" db="EMBL/GenBank/DDBJ databases">
        <title>Marinomonas transparenta sp. nov. and Marinomonas sargassi sp. nov., isolated from marine alga (Sargassum natans (L.) Gaillon).</title>
        <authorList>
            <person name="Wang Y."/>
        </authorList>
    </citation>
    <scope>NUCLEOTIDE SEQUENCE [LARGE SCALE GENOMIC DNA]</scope>
    <source>
        <strain evidence="5 6">C2222</strain>
    </source>
</reference>
<dbReference type="PROSITE" id="PS50293">
    <property type="entry name" value="TPR_REGION"/>
    <property type="match status" value="1"/>
</dbReference>
<dbReference type="InterPro" id="IPR050768">
    <property type="entry name" value="UPF0353/GerABKA_families"/>
</dbReference>
<feature type="transmembrane region" description="Helical" evidence="3">
    <location>
        <begin position="62"/>
        <end position="80"/>
    </location>
</feature>
<dbReference type="Pfam" id="PF00515">
    <property type="entry name" value="TPR_1"/>
    <property type="match status" value="1"/>
</dbReference>
<dbReference type="Proteomes" id="UP001209713">
    <property type="component" value="Unassembled WGS sequence"/>
</dbReference>
<dbReference type="InterPro" id="IPR036465">
    <property type="entry name" value="vWFA_dom_sf"/>
</dbReference>
<dbReference type="EMBL" id="JAOVZB010000002">
    <property type="protein sequence ID" value="MCV2402175.1"/>
    <property type="molecule type" value="Genomic_DNA"/>
</dbReference>
<dbReference type="InterPro" id="IPR011990">
    <property type="entry name" value="TPR-like_helical_dom_sf"/>
</dbReference>
<feature type="domain" description="VWFA" evidence="4">
    <location>
        <begin position="93"/>
        <end position="264"/>
    </location>
</feature>
<gene>
    <name evidence="5" type="ORF">OFY17_04655</name>
</gene>
<dbReference type="PROSITE" id="PS50005">
    <property type="entry name" value="TPR"/>
    <property type="match status" value="1"/>
</dbReference>
<feature type="compositionally biased region" description="Basic and acidic residues" evidence="2">
    <location>
        <begin position="485"/>
        <end position="509"/>
    </location>
</feature>